<dbReference type="Proteomes" id="UP000298030">
    <property type="component" value="Unassembled WGS sequence"/>
</dbReference>
<accession>A0A4Y7SYJ6</accession>
<dbReference type="AlphaFoldDB" id="A0A4Y7SYJ6"/>
<gene>
    <name evidence="2" type="ORF">FA13DRAFT_1712908</name>
</gene>
<organism evidence="2 3">
    <name type="scientific">Coprinellus micaceus</name>
    <name type="common">Glistening ink-cap mushroom</name>
    <name type="synonym">Coprinus micaceus</name>
    <dbReference type="NCBI Taxonomy" id="71717"/>
    <lineage>
        <taxon>Eukaryota</taxon>
        <taxon>Fungi</taxon>
        <taxon>Dikarya</taxon>
        <taxon>Basidiomycota</taxon>
        <taxon>Agaricomycotina</taxon>
        <taxon>Agaricomycetes</taxon>
        <taxon>Agaricomycetidae</taxon>
        <taxon>Agaricales</taxon>
        <taxon>Agaricineae</taxon>
        <taxon>Psathyrellaceae</taxon>
        <taxon>Coprinellus</taxon>
    </lineage>
</organism>
<keyword evidence="3" id="KW-1185">Reference proteome</keyword>
<proteinExistence type="predicted"/>
<protein>
    <submittedName>
        <fullName evidence="2">Uncharacterized protein</fullName>
    </submittedName>
</protein>
<feature type="compositionally biased region" description="Basic and acidic residues" evidence="1">
    <location>
        <begin position="118"/>
        <end position="136"/>
    </location>
</feature>
<feature type="region of interest" description="Disordered" evidence="1">
    <location>
        <begin position="110"/>
        <end position="151"/>
    </location>
</feature>
<name>A0A4Y7SYJ6_COPMI</name>
<evidence type="ECO:0000313" key="2">
    <source>
        <dbReference type="EMBL" id="TEB26920.1"/>
    </source>
</evidence>
<reference evidence="2 3" key="1">
    <citation type="journal article" date="2019" name="Nat. Ecol. Evol.">
        <title>Megaphylogeny resolves global patterns of mushroom evolution.</title>
        <authorList>
            <person name="Varga T."/>
            <person name="Krizsan K."/>
            <person name="Foldi C."/>
            <person name="Dima B."/>
            <person name="Sanchez-Garcia M."/>
            <person name="Sanchez-Ramirez S."/>
            <person name="Szollosi G.J."/>
            <person name="Szarkandi J.G."/>
            <person name="Papp V."/>
            <person name="Albert L."/>
            <person name="Andreopoulos W."/>
            <person name="Angelini C."/>
            <person name="Antonin V."/>
            <person name="Barry K.W."/>
            <person name="Bougher N.L."/>
            <person name="Buchanan P."/>
            <person name="Buyck B."/>
            <person name="Bense V."/>
            <person name="Catcheside P."/>
            <person name="Chovatia M."/>
            <person name="Cooper J."/>
            <person name="Damon W."/>
            <person name="Desjardin D."/>
            <person name="Finy P."/>
            <person name="Geml J."/>
            <person name="Haridas S."/>
            <person name="Hughes K."/>
            <person name="Justo A."/>
            <person name="Karasinski D."/>
            <person name="Kautmanova I."/>
            <person name="Kiss B."/>
            <person name="Kocsube S."/>
            <person name="Kotiranta H."/>
            <person name="LaButti K.M."/>
            <person name="Lechner B.E."/>
            <person name="Liimatainen K."/>
            <person name="Lipzen A."/>
            <person name="Lukacs Z."/>
            <person name="Mihaltcheva S."/>
            <person name="Morgado L.N."/>
            <person name="Niskanen T."/>
            <person name="Noordeloos M.E."/>
            <person name="Ohm R.A."/>
            <person name="Ortiz-Santana B."/>
            <person name="Ovrebo C."/>
            <person name="Racz N."/>
            <person name="Riley R."/>
            <person name="Savchenko A."/>
            <person name="Shiryaev A."/>
            <person name="Soop K."/>
            <person name="Spirin V."/>
            <person name="Szebenyi C."/>
            <person name="Tomsovsky M."/>
            <person name="Tulloss R.E."/>
            <person name="Uehling J."/>
            <person name="Grigoriev I.V."/>
            <person name="Vagvolgyi C."/>
            <person name="Papp T."/>
            <person name="Martin F.M."/>
            <person name="Miettinen O."/>
            <person name="Hibbett D.S."/>
            <person name="Nagy L.G."/>
        </authorList>
    </citation>
    <scope>NUCLEOTIDE SEQUENCE [LARGE SCALE GENOMIC DNA]</scope>
    <source>
        <strain evidence="2 3">FP101781</strain>
    </source>
</reference>
<evidence type="ECO:0000256" key="1">
    <source>
        <dbReference type="SAM" id="MobiDB-lite"/>
    </source>
</evidence>
<evidence type="ECO:0000313" key="3">
    <source>
        <dbReference type="Proteomes" id="UP000298030"/>
    </source>
</evidence>
<sequence length="316" mass="35263">MRVHRFIPFRSPNIRLKSSGQLAWEEQQQDFTIEVVSLPHTLRSGVRTRIQNRINKISGELLEVGNLGEASGILIKLASHDLTGQVFLPTGHREDCGHYTWEAVSTVCKGGGGTRQTRRGEPHAHHQEDGKQLGEQEKDDSDLNGLRHKGNDHLTPGRLGIVGLDINVGIAVDRPEIFSGGAEQDELCGLVHLVDFRHSVLHPGLVEYFHQLLCLLGRHSKDENLGMLLESLQQVVIPLGRARGGLRGEKAQFRAGESEVKEHEVLSSAEENVHVKLPICYPLPIHFAATLPPESRKLKTMDSDHWKEMAKRIVEH</sequence>
<comment type="caution">
    <text evidence="2">The sequence shown here is derived from an EMBL/GenBank/DDBJ whole genome shotgun (WGS) entry which is preliminary data.</text>
</comment>
<dbReference type="EMBL" id="QPFP01000044">
    <property type="protein sequence ID" value="TEB26920.1"/>
    <property type="molecule type" value="Genomic_DNA"/>
</dbReference>